<evidence type="ECO:0000313" key="3">
    <source>
        <dbReference type="EMBL" id="VAW59575.1"/>
    </source>
</evidence>
<evidence type="ECO:0000256" key="1">
    <source>
        <dbReference type="ARBA" id="ARBA00010662"/>
    </source>
</evidence>
<dbReference type="InterPro" id="IPR039104">
    <property type="entry name" value="6PGL"/>
</dbReference>
<dbReference type="InterPro" id="IPR005900">
    <property type="entry name" value="6-phosphogluconolactonase_DevB"/>
</dbReference>
<dbReference type="AlphaFoldDB" id="A0A3B0WUA5"/>
<dbReference type="Pfam" id="PF01182">
    <property type="entry name" value="Glucosamine_iso"/>
    <property type="match status" value="1"/>
</dbReference>
<dbReference type="InterPro" id="IPR006148">
    <property type="entry name" value="Glc/Gal-6P_isomerase"/>
</dbReference>
<dbReference type="PANTHER" id="PTHR11054:SF0">
    <property type="entry name" value="6-PHOSPHOGLUCONOLACTONASE"/>
    <property type="match status" value="1"/>
</dbReference>
<dbReference type="GO" id="GO:0006098">
    <property type="term" value="P:pentose-phosphate shunt"/>
    <property type="evidence" value="ECO:0007669"/>
    <property type="project" value="InterPro"/>
</dbReference>
<accession>A0A3B0WUA5</accession>
<dbReference type="SUPFAM" id="SSF100950">
    <property type="entry name" value="NagB/RpiA/CoA transferase-like"/>
    <property type="match status" value="1"/>
</dbReference>
<dbReference type="GO" id="GO:0017057">
    <property type="term" value="F:6-phosphogluconolactonase activity"/>
    <property type="evidence" value="ECO:0007669"/>
    <property type="project" value="UniProtKB-EC"/>
</dbReference>
<dbReference type="Gene3D" id="3.40.50.1360">
    <property type="match status" value="1"/>
</dbReference>
<dbReference type="CDD" id="cd01400">
    <property type="entry name" value="6PGL"/>
    <property type="match status" value="1"/>
</dbReference>
<dbReference type="PANTHER" id="PTHR11054">
    <property type="entry name" value="6-PHOSPHOGLUCONOLACTONASE"/>
    <property type="match status" value="1"/>
</dbReference>
<feature type="domain" description="Glucosamine/galactosamine-6-phosphate isomerase" evidence="2">
    <location>
        <begin position="11"/>
        <end position="206"/>
    </location>
</feature>
<protein>
    <submittedName>
        <fullName evidence="3">6-phosphogluconolactonase, eukaryotic type</fullName>
        <ecNumber evidence="3">3.1.1.31</ecNumber>
    </submittedName>
</protein>
<dbReference type="NCBIfam" id="TIGR01198">
    <property type="entry name" value="pgl"/>
    <property type="match status" value="1"/>
</dbReference>
<evidence type="ECO:0000259" key="2">
    <source>
        <dbReference type="Pfam" id="PF01182"/>
    </source>
</evidence>
<dbReference type="GO" id="GO:0005975">
    <property type="term" value="P:carbohydrate metabolic process"/>
    <property type="evidence" value="ECO:0007669"/>
    <property type="project" value="InterPro"/>
</dbReference>
<dbReference type="InterPro" id="IPR037171">
    <property type="entry name" value="NagB/RpiA_transferase-like"/>
</dbReference>
<dbReference type="EC" id="3.1.1.31" evidence="3"/>
<reference evidence="3" key="1">
    <citation type="submission" date="2018-06" db="EMBL/GenBank/DDBJ databases">
        <authorList>
            <person name="Zhirakovskaya E."/>
        </authorList>
    </citation>
    <scope>NUCLEOTIDE SEQUENCE</scope>
</reference>
<name>A0A3B0WUA5_9ZZZZ</name>
<organism evidence="3">
    <name type="scientific">hydrothermal vent metagenome</name>
    <dbReference type="NCBI Taxonomy" id="652676"/>
    <lineage>
        <taxon>unclassified sequences</taxon>
        <taxon>metagenomes</taxon>
        <taxon>ecological metagenomes</taxon>
    </lineage>
</organism>
<keyword evidence="3" id="KW-0378">Hydrolase</keyword>
<dbReference type="EMBL" id="UOFG01000088">
    <property type="protein sequence ID" value="VAW59575.1"/>
    <property type="molecule type" value="Genomic_DNA"/>
</dbReference>
<proteinExistence type="inferred from homology"/>
<sequence>MHRWHAYNQLEQASKAAADFLAEKINECINSRNICHVILPGGNTPRQCLGYLLNASLAWQKVHWYPGDERCYPEGHAERNDVMLQHHFWSHIDQPHVHRIPAELGAEQGASVYRKTVAAIKQFDIAFLGMGEDGHTASLFPQNPALDDAHSVVAVYNSPKPPDNRVSLSLCTLRSAQYRMVLSGGAEKSSVIRQVKDKAQLPINLIGDIDWFVDRDILG</sequence>
<comment type="similarity">
    <text evidence="1">Belongs to the glucosamine/galactosamine-6-phosphate isomerase family. 6-phosphogluconolactonase subfamily.</text>
</comment>
<gene>
    <name evidence="3" type="ORF">MNBD_GAMMA11-2038</name>
</gene>